<evidence type="ECO:0000313" key="1">
    <source>
        <dbReference type="EMBL" id="GGF91701.1"/>
    </source>
</evidence>
<comment type="caution">
    <text evidence="1">The sequence shown here is derived from an EMBL/GenBank/DDBJ whole genome shotgun (WGS) entry which is preliminary data.</text>
</comment>
<sequence>MAKFMSDLRRFAGDYFVIAAMCDCARYVIGVCIDVDVCGMCDVWGECDGVTCVDVISANMQLYCSIKRSVENISALIHLFGRFS</sequence>
<evidence type="ECO:0000313" key="2">
    <source>
        <dbReference type="Proteomes" id="UP000608420"/>
    </source>
</evidence>
<keyword evidence="2" id="KW-1185">Reference proteome</keyword>
<accession>A0ABQ1VST3</accession>
<reference evidence="2" key="1">
    <citation type="journal article" date="2019" name="Int. J. Syst. Evol. Microbiol.">
        <title>The Global Catalogue of Microorganisms (GCM) 10K type strain sequencing project: providing services to taxonomists for standard genome sequencing and annotation.</title>
        <authorList>
            <consortium name="The Broad Institute Genomics Platform"/>
            <consortium name="The Broad Institute Genome Sequencing Center for Infectious Disease"/>
            <person name="Wu L."/>
            <person name="Ma J."/>
        </authorList>
    </citation>
    <scope>NUCLEOTIDE SEQUENCE [LARGE SCALE GENOMIC DNA]</scope>
    <source>
        <strain evidence="2">CGMCC 1.15420</strain>
    </source>
</reference>
<organism evidence="1 2">
    <name type="scientific">Paenibacillus aceti</name>
    <dbReference type="NCBI Taxonomy" id="1820010"/>
    <lineage>
        <taxon>Bacteria</taxon>
        <taxon>Bacillati</taxon>
        <taxon>Bacillota</taxon>
        <taxon>Bacilli</taxon>
        <taxon>Bacillales</taxon>
        <taxon>Paenibacillaceae</taxon>
        <taxon>Paenibacillus</taxon>
    </lineage>
</organism>
<protein>
    <submittedName>
        <fullName evidence="1">Uncharacterized protein</fullName>
    </submittedName>
</protein>
<dbReference type="Proteomes" id="UP000608420">
    <property type="component" value="Unassembled WGS sequence"/>
</dbReference>
<name>A0ABQ1VST3_9BACL</name>
<dbReference type="EMBL" id="BMIW01000006">
    <property type="protein sequence ID" value="GGF91701.1"/>
    <property type="molecule type" value="Genomic_DNA"/>
</dbReference>
<proteinExistence type="predicted"/>
<gene>
    <name evidence="1" type="ORF">GCM10010913_11490</name>
</gene>